<evidence type="ECO:0000256" key="5">
    <source>
        <dbReference type="SAM" id="Phobius"/>
    </source>
</evidence>
<dbReference type="EMBL" id="PKMF04000256">
    <property type="protein sequence ID" value="KAK7840673.1"/>
    <property type="molecule type" value="Genomic_DNA"/>
</dbReference>
<keyword evidence="1" id="KW-0723">Serine/threonine-protein kinase</keyword>
<dbReference type="InterPro" id="IPR001245">
    <property type="entry name" value="Ser-Thr/Tyr_kinase_cat_dom"/>
</dbReference>
<accession>A0AAW0KQF0</accession>
<keyword evidence="3" id="KW-0067">ATP-binding</keyword>
<dbReference type="SUPFAM" id="SSF56112">
    <property type="entry name" value="Protein kinase-like (PK-like)"/>
    <property type="match status" value="1"/>
</dbReference>
<dbReference type="PANTHER" id="PTHR47989">
    <property type="entry name" value="OS01G0750732 PROTEIN"/>
    <property type="match status" value="1"/>
</dbReference>
<evidence type="ECO:0000313" key="8">
    <source>
        <dbReference type="EMBL" id="KAK7840673.1"/>
    </source>
</evidence>
<organism evidence="8 9">
    <name type="scientific">Quercus suber</name>
    <name type="common">Cork oak</name>
    <dbReference type="NCBI Taxonomy" id="58331"/>
    <lineage>
        <taxon>Eukaryota</taxon>
        <taxon>Viridiplantae</taxon>
        <taxon>Streptophyta</taxon>
        <taxon>Embryophyta</taxon>
        <taxon>Tracheophyta</taxon>
        <taxon>Spermatophyta</taxon>
        <taxon>Magnoliopsida</taxon>
        <taxon>eudicotyledons</taxon>
        <taxon>Gunneridae</taxon>
        <taxon>Pentapetalae</taxon>
        <taxon>rosids</taxon>
        <taxon>fabids</taxon>
        <taxon>Fagales</taxon>
        <taxon>Fagaceae</taxon>
        <taxon>Quercus</taxon>
    </lineage>
</organism>
<keyword evidence="5" id="KW-0812">Transmembrane</keyword>
<comment type="caution">
    <text evidence="8">The sequence shown here is derived from an EMBL/GenBank/DDBJ whole genome shotgun (WGS) entry which is preliminary data.</text>
</comment>
<sequence length="522" mass="56550">MMSVLAVSITTGGFDKPRRLLLKWFLFIFYVISIVYADVPRSLLEAPSVYPTRPPLAAPAIPDLPLPADLPPSHKPQHKHFSPRGAPTIALSPAHTPFYGPLVTSTHPPTSSHLSKPLMKRNSLAPPIAGFENISPTEAGAGVVPSGLPQPPLSPYASNCCKPDMVLKRGTRGCHCVYPIQLDLLLLNVSQNPSWNVFLNELALQLGLEVSQIELISFNVVSLSRLNISMDIVPLKGISFSASEAYAINSSLVMHKVHVDPTLVGDYKLLNLTWFQPPPPAPAPLVAMSPVEAPHKLPTAKPLSTSNGGRHSNLIIIIVIGTGILFIAIISVLVLCLCTNRSGKTKASPVETEYAMTGHLLVKSDVYSYGVVLLELLTGRKPVDMSQPSGQENLVTWARPILRDKDRLEELADPSLGGKYPKEDFVRVCTIAAACVAPEASQRPTMGEVVQSLKMVQRVTEYQDSTLTSSNNRPNLRQSSTTFESDGTSSIFSSGPYSGLSTFDNDNISRTAVFSEDLHEGR</sequence>
<evidence type="ECO:0000256" key="1">
    <source>
        <dbReference type="ARBA" id="ARBA00022527"/>
    </source>
</evidence>
<dbReference type="Pfam" id="PF07714">
    <property type="entry name" value="PK_Tyr_Ser-Thr"/>
    <property type="match status" value="1"/>
</dbReference>
<keyword evidence="1" id="KW-0418">Kinase</keyword>
<protein>
    <submittedName>
        <fullName evidence="8">Receptor-like serine/threonine-protein kinase ale2</fullName>
    </submittedName>
</protein>
<evidence type="ECO:0000313" key="9">
    <source>
        <dbReference type="Proteomes" id="UP000237347"/>
    </source>
</evidence>
<feature type="transmembrane region" description="Helical" evidence="5">
    <location>
        <begin position="314"/>
        <end position="338"/>
    </location>
</feature>
<dbReference type="Pfam" id="PF23180">
    <property type="entry name" value="ALE2_N"/>
    <property type="match status" value="1"/>
</dbReference>
<feature type="domain" description="Receptor-like PK ALE2 N-terminal" evidence="7">
    <location>
        <begin position="173"/>
        <end position="274"/>
    </location>
</feature>
<keyword evidence="5" id="KW-1133">Transmembrane helix</keyword>
<keyword evidence="1" id="KW-0808">Transferase</keyword>
<dbReference type="InterPro" id="IPR057597">
    <property type="entry name" value="ALE2_N"/>
</dbReference>
<feature type="transmembrane region" description="Helical" evidence="5">
    <location>
        <begin position="20"/>
        <end position="37"/>
    </location>
</feature>
<proteinExistence type="predicted"/>
<reference evidence="8 9" key="1">
    <citation type="journal article" date="2018" name="Sci. Data">
        <title>The draft genome sequence of cork oak.</title>
        <authorList>
            <person name="Ramos A.M."/>
            <person name="Usie A."/>
            <person name="Barbosa P."/>
            <person name="Barros P.M."/>
            <person name="Capote T."/>
            <person name="Chaves I."/>
            <person name="Simoes F."/>
            <person name="Abreu I."/>
            <person name="Carrasquinho I."/>
            <person name="Faro C."/>
            <person name="Guimaraes J.B."/>
            <person name="Mendonca D."/>
            <person name="Nobrega F."/>
            <person name="Rodrigues L."/>
            <person name="Saibo N.J.M."/>
            <person name="Varela M.C."/>
            <person name="Egas C."/>
            <person name="Matos J."/>
            <person name="Miguel C.M."/>
            <person name="Oliveira M.M."/>
            <person name="Ricardo C.P."/>
            <person name="Goncalves S."/>
        </authorList>
    </citation>
    <scope>NUCLEOTIDE SEQUENCE [LARGE SCALE GENOMIC DNA]</scope>
    <source>
        <strain evidence="9">cv. HL8</strain>
    </source>
</reference>
<dbReference type="Gene3D" id="1.10.510.10">
    <property type="entry name" value="Transferase(Phosphotransferase) domain 1"/>
    <property type="match status" value="1"/>
</dbReference>
<dbReference type="PANTHER" id="PTHR47989:SF25">
    <property type="entry name" value="PROLINE-RICH RECEPTOR-LIKE PROTEIN KINASE PERK3"/>
    <property type="match status" value="1"/>
</dbReference>
<name>A0AAW0KQF0_QUESU</name>
<evidence type="ECO:0000259" key="6">
    <source>
        <dbReference type="Pfam" id="PF07714"/>
    </source>
</evidence>
<dbReference type="AlphaFoldDB" id="A0AAW0KQF0"/>
<dbReference type="GO" id="GO:0005524">
    <property type="term" value="F:ATP binding"/>
    <property type="evidence" value="ECO:0007669"/>
    <property type="project" value="UniProtKB-KW"/>
</dbReference>
<keyword evidence="2" id="KW-0547">Nucleotide-binding</keyword>
<evidence type="ECO:0000256" key="3">
    <source>
        <dbReference type="ARBA" id="ARBA00022840"/>
    </source>
</evidence>
<feature type="domain" description="Serine-threonine/tyrosine-protein kinase catalytic" evidence="6">
    <location>
        <begin position="352"/>
        <end position="453"/>
    </location>
</feature>
<evidence type="ECO:0000256" key="4">
    <source>
        <dbReference type="SAM" id="MobiDB-lite"/>
    </source>
</evidence>
<keyword evidence="5" id="KW-0472">Membrane</keyword>
<dbReference type="GO" id="GO:0004674">
    <property type="term" value="F:protein serine/threonine kinase activity"/>
    <property type="evidence" value="ECO:0007669"/>
    <property type="project" value="UniProtKB-KW"/>
</dbReference>
<gene>
    <name evidence="8" type="primary">ALE2_1</name>
    <name evidence="8" type="ORF">CFP56_016333</name>
</gene>
<dbReference type="Proteomes" id="UP000237347">
    <property type="component" value="Unassembled WGS sequence"/>
</dbReference>
<feature type="region of interest" description="Disordered" evidence="4">
    <location>
        <begin position="463"/>
        <end position="489"/>
    </location>
</feature>
<keyword evidence="9" id="KW-1185">Reference proteome</keyword>
<evidence type="ECO:0000256" key="2">
    <source>
        <dbReference type="ARBA" id="ARBA00022741"/>
    </source>
</evidence>
<evidence type="ECO:0000259" key="7">
    <source>
        <dbReference type="Pfam" id="PF23180"/>
    </source>
</evidence>
<dbReference type="InterPro" id="IPR011009">
    <property type="entry name" value="Kinase-like_dom_sf"/>
</dbReference>